<feature type="region of interest" description="Disordered" evidence="1">
    <location>
        <begin position="110"/>
        <end position="149"/>
    </location>
</feature>
<evidence type="ECO:0000313" key="3">
    <source>
        <dbReference type="Proteomes" id="UP000287651"/>
    </source>
</evidence>
<sequence length="149" mass="16174">MSSSSSNEERNFGDCSLSESSFSLDEKSSKVLEAILREHDEDSIITESSLSKIWAIYCIPGDFDIHVPEAEQHPFNTFPNGFSLSVDALEAGPHGFLVLRHRPTTELTAEKALSTEAEPPLKRLKKVGDSAVPAKEASPAPAPRPRSGP</sequence>
<comment type="caution">
    <text evidence="2">The sequence shown here is derived from an EMBL/GenBank/DDBJ whole genome shotgun (WGS) entry which is preliminary data.</text>
</comment>
<dbReference type="Proteomes" id="UP000287651">
    <property type="component" value="Unassembled WGS sequence"/>
</dbReference>
<evidence type="ECO:0000313" key="2">
    <source>
        <dbReference type="EMBL" id="RRT77365.1"/>
    </source>
</evidence>
<evidence type="ECO:0000256" key="1">
    <source>
        <dbReference type="SAM" id="MobiDB-lite"/>
    </source>
</evidence>
<gene>
    <name evidence="2" type="ORF">B296_00009538</name>
</gene>
<organism evidence="2 3">
    <name type="scientific">Ensete ventricosum</name>
    <name type="common">Abyssinian banana</name>
    <name type="synonym">Musa ensete</name>
    <dbReference type="NCBI Taxonomy" id="4639"/>
    <lineage>
        <taxon>Eukaryota</taxon>
        <taxon>Viridiplantae</taxon>
        <taxon>Streptophyta</taxon>
        <taxon>Embryophyta</taxon>
        <taxon>Tracheophyta</taxon>
        <taxon>Spermatophyta</taxon>
        <taxon>Magnoliopsida</taxon>
        <taxon>Liliopsida</taxon>
        <taxon>Zingiberales</taxon>
        <taxon>Musaceae</taxon>
        <taxon>Ensete</taxon>
    </lineage>
</organism>
<protein>
    <submittedName>
        <fullName evidence="2">Uncharacterized protein</fullName>
    </submittedName>
</protein>
<accession>A0A427AM90</accession>
<reference evidence="2 3" key="1">
    <citation type="journal article" date="2014" name="Agronomy (Basel)">
        <title>A Draft Genome Sequence for Ensete ventricosum, the Drought-Tolerant Tree Against Hunger.</title>
        <authorList>
            <person name="Harrison J."/>
            <person name="Moore K.A."/>
            <person name="Paszkiewicz K."/>
            <person name="Jones T."/>
            <person name="Grant M."/>
            <person name="Ambacheew D."/>
            <person name="Muzemil S."/>
            <person name="Studholme D.J."/>
        </authorList>
    </citation>
    <scope>NUCLEOTIDE SEQUENCE [LARGE SCALE GENOMIC DNA]</scope>
</reference>
<dbReference type="AlphaFoldDB" id="A0A427AM90"/>
<dbReference type="EMBL" id="AMZH03001951">
    <property type="protein sequence ID" value="RRT77365.1"/>
    <property type="molecule type" value="Genomic_DNA"/>
</dbReference>
<feature type="region of interest" description="Disordered" evidence="1">
    <location>
        <begin position="1"/>
        <end position="25"/>
    </location>
</feature>
<proteinExistence type="predicted"/>
<feature type="compositionally biased region" description="Pro residues" evidence="1">
    <location>
        <begin position="140"/>
        <end position="149"/>
    </location>
</feature>
<name>A0A427AM90_ENSVE</name>